<dbReference type="FunFam" id="3.40.50.10860:FF:000003">
    <property type="entry name" value="Glutamate dehydrogenase"/>
    <property type="match status" value="1"/>
</dbReference>
<feature type="binding site" evidence="5">
    <location>
        <position position="345"/>
    </location>
    <ligand>
        <name>substrate</name>
    </ligand>
</feature>
<reference evidence="9 10" key="1">
    <citation type="journal article" date="2016" name="Nat. Commun.">
        <title>Thousands of microbial genomes shed light on interconnected biogeochemical processes in an aquifer system.</title>
        <authorList>
            <person name="Anantharaman K."/>
            <person name="Brown C.T."/>
            <person name="Hug L.A."/>
            <person name="Sharon I."/>
            <person name="Castelle C.J."/>
            <person name="Probst A.J."/>
            <person name="Thomas B.C."/>
            <person name="Singh A."/>
            <person name="Wilkins M.J."/>
            <person name="Karaoz U."/>
            <person name="Brodie E.L."/>
            <person name="Williams K.H."/>
            <person name="Hubbard S.S."/>
            <person name="Banfield J.F."/>
        </authorList>
    </citation>
    <scope>NUCLEOTIDE SEQUENCE [LARGE SCALE GENOMIC DNA]</scope>
</reference>
<protein>
    <recommendedName>
        <fullName evidence="3">Glutamate dehydrogenase</fullName>
    </recommendedName>
</protein>
<dbReference type="STRING" id="1802424.A2480_02570"/>
<dbReference type="SMART" id="SM00839">
    <property type="entry name" value="ELFV_dehydrog"/>
    <property type="match status" value="1"/>
</dbReference>
<dbReference type="InterPro" id="IPR014362">
    <property type="entry name" value="Glu_DH"/>
</dbReference>
<evidence type="ECO:0000256" key="1">
    <source>
        <dbReference type="ARBA" id="ARBA00006382"/>
    </source>
</evidence>
<keyword evidence="5" id="KW-0520">NAD</keyword>
<dbReference type="InterPro" id="IPR006096">
    <property type="entry name" value="Glu/Leu/Phe/Val/Trp_DH_C"/>
</dbReference>
<dbReference type="PRINTS" id="PR00082">
    <property type="entry name" value="GLFDHDRGNASE"/>
</dbReference>
<dbReference type="InterPro" id="IPR036291">
    <property type="entry name" value="NAD(P)-bd_dom_sf"/>
</dbReference>
<feature type="binding site" evidence="5">
    <location>
        <position position="186"/>
    </location>
    <ligand>
        <name>NAD(+)</name>
        <dbReference type="ChEBI" id="CHEBI:57540"/>
    </ligand>
</feature>
<dbReference type="SUPFAM" id="SSF53223">
    <property type="entry name" value="Aminoacid dehydrogenase-like, N-terminal domain"/>
    <property type="match status" value="1"/>
</dbReference>
<dbReference type="PANTHER" id="PTHR11606:SF13">
    <property type="entry name" value="GLUTAMATE DEHYDROGENASE 1, MITOCHONDRIAL"/>
    <property type="match status" value="1"/>
</dbReference>
<dbReference type="EMBL" id="MGFG01000005">
    <property type="protein sequence ID" value="OGM01549.1"/>
    <property type="molecule type" value="Genomic_DNA"/>
</dbReference>
<evidence type="ECO:0000256" key="7">
    <source>
        <dbReference type="RuleBase" id="RU004417"/>
    </source>
</evidence>
<dbReference type="Gene3D" id="3.40.50.10860">
    <property type="entry name" value="Leucine Dehydrogenase, chain A, domain 1"/>
    <property type="match status" value="1"/>
</dbReference>
<feature type="binding site" evidence="5">
    <location>
        <position position="217"/>
    </location>
    <ligand>
        <name>NAD(+)</name>
        <dbReference type="ChEBI" id="CHEBI:57540"/>
    </ligand>
</feature>
<accession>A0A1F7WGM6</accession>
<organism evidence="9 10">
    <name type="scientific">Candidatus Uhrbacteria bacterium RIFOXYC2_FULL_47_19</name>
    <dbReference type="NCBI Taxonomy" id="1802424"/>
    <lineage>
        <taxon>Bacteria</taxon>
        <taxon>Candidatus Uhriibacteriota</taxon>
    </lineage>
</organism>
<evidence type="ECO:0000256" key="6">
    <source>
        <dbReference type="PIRSR" id="PIRSR000185-3"/>
    </source>
</evidence>
<evidence type="ECO:0000256" key="3">
    <source>
        <dbReference type="PIRNR" id="PIRNR000185"/>
    </source>
</evidence>
<evidence type="ECO:0000313" key="10">
    <source>
        <dbReference type="Proteomes" id="UP000176988"/>
    </source>
</evidence>
<evidence type="ECO:0000313" key="9">
    <source>
        <dbReference type="EMBL" id="OGM01549.1"/>
    </source>
</evidence>
<comment type="similarity">
    <text evidence="1 3 7">Belongs to the Glu/Leu/Phe/Val dehydrogenases family.</text>
</comment>
<dbReference type="InterPro" id="IPR033922">
    <property type="entry name" value="NAD_bind_Glu_DH"/>
</dbReference>
<evidence type="ECO:0000256" key="2">
    <source>
        <dbReference type="ARBA" id="ARBA00023002"/>
    </source>
</evidence>
<dbReference type="InterPro" id="IPR046346">
    <property type="entry name" value="Aminoacid_DH-like_N_sf"/>
</dbReference>
<evidence type="ECO:0000259" key="8">
    <source>
        <dbReference type="SMART" id="SM00839"/>
    </source>
</evidence>
<feature type="binding site" evidence="5">
    <location>
        <position position="66"/>
    </location>
    <ligand>
        <name>substrate</name>
    </ligand>
</feature>
<evidence type="ECO:0000256" key="5">
    <source>
        <dbReference type="PIRSR" id="PIRSR000185-2"/>
    </source>
</evidence>
<name>A0A1F7WGM6_9BACT</name>
<dbReference type="SUPFAM" id="SSF51735">
    <property type="entry name" value="NAD(P)-binding Rossmann-fold domains"/>
    <property type="match status" value="1"/>
</dbReference>
<dbReference type="GO" id="GO:0004352">
    <property type="term" value="F:glutamate dehydrogenase (NAD+) activity"/>
    <property type="evidence" value="ECO:0007669"/>
    <property type="project" value="TreeGrafter"/>
</dbReference>
<proteinExistence type="inferred from homology"/>
<dbReference type="PROSITE" id="PS00074">
    <property type="entry name" value="GLFV_DEHYDROGENASE"/>
    <property type="match status" value="1"/>
</dbReference>
<dbReference type="Proteomes" id="UP000176988">
    <property type="component" value="Unassembled WGS sequence"/>
</dbReference>
<dbReference type="PIRSF" id="PIRSF000185">
    <property type="entry name" value="Glu_DH"/>
    <property type="match status" value="1"/>
</dbReference>
<dbReference type="Pfam" id="PF02812">
    <property type="entry name" value="ELFV_dehydrog_N"/>
    <property type="match status" value="1"/>
</dbReference>
<dbReference type="AlphaFoldDB" id="A0A1F7WGM6"/>
<dbReference type="InterPro" id="IPR006095">
    <property type="entry name" value="Glu/Leu/Phe/Val/Trp_DH"/>
</dbReference>
<evidence type="ECO:0000256" key="4">
    <source>
        <dbReference type="PIRSR" id="PIRSR000185-1"/>
    </source>
</evidence>
<dbReference type="InterPro" id="IPR006097">
    <property type="entry name" value="Glu/Leu/Phe/Val/Trp_DH_dimer"/>
</dbReference>
<comment type="caution">
    <text evidence="9">The sequence shown here is derived from an EMBL/GenBank/DDBJ whole genome shotgun (WGS) entry which is preliminary data.</text>
</comment>
<dbReference type="GO" id="GO:0006538">
    <property type="term" value="P:L-glutamate catabolic process"/>
    <property type="evidence" value="ECO:0007669"/>
    <property type="project" value="TreeGrafter"/>
</dbReference>
<dbReference type="PANTHER" id="PTHR11606">
    <property type="entry name" value="GLUTAMATE DEHYDROGENASE"/>
    <property type="match status" value="1"/>
</dbReference>
<feature type="domain" description="Glutamate/phenylalanine/leucine/valine/L-tryptophan dehydrogenase C-terminal" evidence="8">
    <location>
        <begin position="179"/>
        <end position="409"/>
    </location>
</feature>
<dbReference type="GO" id="GO:0000166">
    <property type="term" value="F:nucleotide binding"/>
    <property type="evidence" value="ECO:0007669"/>
    <property type="project" value="UniProtKB-KW"/>
</dbReference>
<keyword evidence="2 3" id="KW-0560">Oxidoreductase</keyword>
<dbReference type="Gene3D" id="3.40.50.720">
    <property type="entry name" value="NAD(P)-binding Rossmann-like Domain"/>
    <property type="match status" value="1"/>
</dbReference>
<feature type="binding site" evidence="5">
    <location>
        <position position="90"/>
    </location>
    <ligand>
        <name>substrate</name>
    </ligand>
</feature>
<feature type="active site" description="Proton donor" evidence="4">
    <location>
        <position position="102"/>
    </location>
</feature>
<keyword evidence="5" id="KW-0547">Nucleotide-binding</keyword>
<gene>
    <name evidence="9" type="ORF">A2480_02570</name>
</gene>
<sequence>MSVFQNAMRQLDTAAAVAKPDPSVLEALRHPKRILEVSFQVKMDDGSVRTFVGYRVQYDDSRGPFKGGVRFHQQTDLDEVKALSFWMAIKCAVVGVPFGGGKGGVTVDPKKLSSTELERLSRAYFRAIAPFVGENVDVPAPDVNTTPQIMAWFADEYARYASRQVPGVVTGKPLAVGGSKGRMSATGQGGLFVLDEHLKKEGTDPSSVTIAVQGFGNAGQHFARLAHERGYRIVAVSDSRGATVNPAGFDPQAIIEHKSRTGAVAGFVGGQDADPALILETDCRVIVPAALENQLTAENASRVKAKIVLELANGPTVPEADSIFTQHGVVVLPDVLSNAGGVAVSYFEWVQNRLGYYWGYDEVRQKLETLMKQAYADVRGEADANSVTLRQAAFALAVRRISEARAAKGWQ</sequence>
<feature type="site" description="Important for catalysis" evidence="6">
    <location>
        <position position="142"/>
    </location>
</feature>
<dbReference type="CDD" id="cd01076">
    <property type="entry name" value="NAD_bind_1_Glu_DH"/>
    <property type="match status" value="1"/>
</dbReference>
<dbReference type="InterPro" id="IPR033524">
    <property type="entry name" value="Glu/Leu/Phe/Val_DH_AS"/>
</dbReference>
<dbReference type="Pfam" id="PF00208">
    <property type="entry name" value="ELFV_dehydrog"/>
    <property type="match status" value="1"/>
</dbReference>